<dbReference type="Proteomes" id="UP000256862">
    <property type="component" value="Chromosome CO2235"/>
</dbReference>
<evidence type="ECO:0000313" key="2">
    <source>
        <dbReference type="Proteomes" id="UP000256862"/>
    </source>
</evidence>
<proteinExistence type="predicted"/>
<name>A0A976G9M1_9BURK</name>
<protein>
    <submittedName>
        <fullName evidence="1">Uncharacterized protein</fullName>
    </submittedName>
</protein>
<accession>A0A976G9M1</accession>
<gene>
    <name evidence="1" type="ORF">CO2235_180105</name>
</gene>
<dbReference type="AlphaFoldDB" id="A0A976G9M1"/>
<organism evidence="1 2">
    <name type="scientific">Cupriavidus oxalaticus</name>
    <dbReference type="NCBI Taxonomy" id="96344"/>
    <lineage>
        <taxon>Bacteria</taxon>
        <taxon>Pseudomonadati</taxon>
        <taxon>Pseudomonadota</taxon>
        <taxon>Betaproteobacteria</taxon>
        <taxon>Burkholderiales</taxon>
        <taxon>Burkholderiaceae</taxon>
        <taxon>Cupriavidus</taxon>
    </lineage>
</organism>
<comment type="caution">
    <text evidence="1">The sequence shown here is derived from an EMBL/GenBank/DDBJ whole genome shotgun (WGS) entry which is preliminary data.</text>
</comment>
<evidence type="ECO:0000313" key="1">
    <source>
        <dbReference type="EMBL" id="SPC13207.1"/>
    </source>
</evidence>
<sequence length="65" mass="7267">MACSTRRCPRQPLNAPGTHMAWPFHDPEAFENPVKLRIGAKIAPLTFAARPRTPAGARRRAIFEL</sequence>
<reference evidence="1 2" key="1">
    <citation type="submission" date="2018-01" db="EMBL/GenBank/DDBJ databases">
        <authorList>
            <person name="Clerissi C."/>
        </authorList>
    </citation>
    <scope>NUCLEOTIDE SEQUENCE [LARGE SCALE GENOMIC DNA]</scope>
    <source>
        <strain evidence="1">Cupriavidus oxalaticus LMG 2235</strain>
    </source>
</reference>
<dbReference type="EMBL" id="OGUS01000118">
    <property type="protein sequence ID" value="SPC13207.1"/>
    <property type="molecule type" value="Genomic_DNA"/>
</dbReference>